<dbReference type="RefSeq" id="WP_011248248.1">
    <property type="nucleotide sequence ID" value="NZ_BOQS01000001.1"/>
</dbReference>
<comment type="caution">
    <text evidence="4">The sequence shown here is derived from an EMBL/GenBank/DDBJ whole genome shotgun (WGS) entry which is preliminary data.</text>
</comment>
<dbReference type="PANTHER" id="PTHR38445">
    <property type="entry name" value="HTH-TYPE TRANSCRIPTIONAL REPRESSOR YTRA"/>
    <property type="match status" value="1"/>
</dbReference>
<dbReference type="EMBL" id="NPCC01000009">
    <property type="protein sequence ID" value="PAE89391.1"/>
    <property type="molecule type" value="Genomic_DNA"/>
</dbReference>
<protein>
    <submittedName>
        <fullName evidence="4">GntR family transcriptional regulator</fullName>
    </submittedName>
</protein>
<dbReference type="Proteomes" id="UP000216207">
    <property type="component" value="Unassembled WGS sequence"/>
</dbReference>
<evidence type="ECO:0000256" key="2">
    <source>
        <dbReference type="ARBA" id="ARBA00023125"/>
    </source>
</evidence>
<sequence length="122" mass="13990">MKSVFDDSKPIFQQISEMIADDIVDGQLQEGDQLPSTTALSQFYRINRATAQKGLAALVDGGYVYKQRGVGMFVAEGARDKLLAERKLDFHQQYVRPMLEEARRIHLPKKEIIRLIEEDYDD</sequence>
<evidence type="ECO:0000313" key="4">
    <source>
        <dbReference type="EMBL" id="PAE89391.1"/>
    </source>
</evidence>
<evidence type="ECO:0000256" key="3">
    <source>
        <dbReference type="ARBA" id="ARBA00023163"/>
    </source>
</evidence>
<dbReference type="InterPro" id="IPR000524">
    <property type="entry name" value="Tscrpt_reg_HTH_GntR"/>
</dbReference>
<dbReference type="InterPro" id="IPR036390">
    <property type="entry name" value="WH_DNA-bd_sf"/>
</dbReference>
<dbReference type="OMA" id="YKVNHIT"/>
<keyword evidence="3" id="KW-0804">Transcription</keyword>
<evidence type="ECO:0000256" key="1">
    <source>
        <dbReference type="ARBA" id="ARBA00023015"/>
    </source>
</evidence>
<gene>
    <name evidence="4" type="ORF">CHH72_08870</name>
</gene>
<keyword evidence="1" id="KW-0805">Transcription regulation</keyword>
<dbReference type="SMART" id="SM00345">
    <property type="entry name" value="HTH_GNTR"/>
    <property type="match status" value="1"/>
</dbReference>
<proteinExistence type="predicted"/>
<dbReference type="GO" id="GO:0003677">
    <property type="term" value="F:DNA binding"/>
    <property type="evidence" value="ECO:0007669"/>
    <property type="project" value="UniProtKB-KW"/>
</dbReference>
<dbReference type="AlphaFoldDB" id="A0A268P158"/>
<dbReference type="GO" id="GO:0003700">
    <property type="term" value="F:DNA-binding transcription factor activity"/>
    <property type="evidence" value="ECO:0007669"/>
    <property type="project" value="InterPro"/>
</dbReference>
<dbReference type="Pfam" id="PF00392">
    <property type="entry name" value="GntR"/>
    <property type="match status" value="1"/>
</dbReference>
<dbReference type="GeneID" id="86927647"/>
<keyword evidence="2" id="KW-0238">DNA-binding</keyword>
<dbReference type="CDD" id="cd07377">
    <property type="entry name" value="WHTH_GntR"/>
    <property type="match status" value="1"/>
</dbReference>
<reference evidence="4 5" key="1">
    <citation type="submission" date="2017-07" db="EMBL/GenBank/DDBJ databases">
        <title>Isolation and whole genome analysis of endospore-forming bacteria from heroin.</title>
        <authorList>
            <person name="Kalinowski J."/>
            <person name="Ahrens B."/>
            <person name="Al-Dilaimi A."/>
            <person name="Winkler A."/>
            <person name="Wibberg D."/>
            <person name="Schleenbecker U."/>
            <person name="Ruckert C."/>
            <person name="Wolfel R."/>
            <person name="Grass G."/>
        </authorList>
    </citation>
    <scope>NUCLEOTIDE SEQUENCE [LARGE SCALE GENOMIC DNA]</scope>
    <source>
        <strain evidence="4 5">7539</strain>
    </source>
</reference>
<dbReference type="InterPro" id="IPR036388">
    <property type="entry name" value="WH-like_DNA-bd_sf"/>
</dbReference>
<name>A0A268P158_SHOCL</name>
<dbReference type="SUPFAM" id="SSF46785">
    <property type="entry name" value="Winged helix' DNA-binding domain"/>
    <property type="match status" value="1"/>
</dbReference>
<dbReference type="PANTHER" id="PTHR38445:SF10">
    <property type="entry name" value="GNTR-FAMILY TRANSCRIPTIONAL REGULATOR"/>
    <property type="match status" value="1"/>
</dbReference>
<dbReference type="PROSITE" id="PS50949">
    <property type="entry name" value="HTH_GNTR"/>
    <property type="match status" value="1"/>
</dbReference>
<dbReference type="Gene3D" id="1.10.10.10">
    <property type="entry name" value="Winged helix-like DNA-binding domain superfamily/Winged helix DNA-binding domain"/>
    <property type="match status" value="1"/>
</dbReference>
<evidence type="ECO:0000313" key="5">
    <source>
        <dbReference type="Proteomes" id="UP000216207"/>
    </source>
</evidence>
<accession>A0A268P158</accession>
<organism evidence="4 5">
    <name type="scientific">Shouchella clausii</name>
    <name type="common">Alkalihalobacillus clausii</name>
    <dbReference type="NCBI Taxonomy" id="79880"/>
    <lineage>
        <taxon>Bacteria</taxon>
        <taxon>Bacillati</taxon>
        <taxon>Bacillota</taxon>
        <taxon>Bacilli</taxon>
        <taxon>Bacillales</taxon>
        <taxon>Bacillaceae</taxon>
        <taxon>Shouchella</taxon>
    </lineage>
</organism>